<feature type="transmembrane region" description="Helical" evidence="7">
    <location>
        <begin position="411"/>
        <end position="428"/>
    </location>
</feature>
<dbReference type="Proteomes" id="UP000244948">
    <property type="component" value="Unassembled WGS sequence"/>
</dbReference>
<feature type="domain" description="RCK C-terminal" evidence="8">
    <location>
        <begin position="220"/>
        <end position="304"/>
    </location>
</feature>
<dbReference type="GO" id="GO:0006813">
    <property type="term" value="P:potassium ion transport"/>
    <property type="evidence" value="ECO:0007669"/>
    <property type="project" value="InterPro"/>
</dbReference>
<dbReference type="Pfam" id="PF03600">
    <property type="entry name" value="CitMHS"/>
    <property type="match status" value="1"/>
</dbReference>
<keyword evidence="5 7" id="KW-1133">Transmembrane helix</keyword>
<dbReference type="InterPro" id="IPR031312">
    <property type="entry name" value="Na/sul_symport_CS"/>
</dbReference>
<dbReference type="Gene3D" id="3.30.70.1450">
    <property type="entry name" value="Regulator of K+ conductance, C-terminal domain"/>
    <property type="match status" value="2"/>
</dbReference>
<dbReference type="Pfam" id="PF02080">
    <property type="entry name" value="TrkA_C"/>
    <property type="match status" value="2"/>
</dbReference>
<keyword evidence="4" id="KW-0677">Repeat</keyword>
<gene>
    <name evidence="9" type="ORF">DC082_07925</name>
</gene>
<reference evidence="9 10" key="1">
    <citation type="journal article" date="2018" name="Genome Announc.">
        <title>Ignatzschineria cameli sp. nov., isolated from necrotic foot tissue of dromedaries (Camelus dromedarius) and associated maggots (Wohlfahrtia species) in Dubai.</title>
        <authorList>
            <person name="Tsang C.C."/>
            <person name="Tang J.Y."/>
            <person name="Fong J.Y."/>
            <person name="Kinne J."/>
            <person name="Lee H.H."/>
            <person name="Joseph M."/>
            <person name="Jose S."/>
            <person name="Schuster R.K."/>
            <person name="Tang Y."/>
            <person name="Sivakumar S."/>
            <person name="Chen J.H."/>
            <person name="Teng J.L."/>
            <person name="Lau S.K."/>
            <person name="Wernery U."/>
            <person name="Woo P.C."/>
        </authorList>
    </citation>
    <scope>NUCLEOTIDE SEQUENCE [LARGE SCALE GENOMIC DNA]</scope>
    <source>
        <strain evidence="9 10">KCTC 22643</strain>
    </source>
</reference>
<evidence type="ECO:0000313" key="9">
    <source>
        <dbReference type="EMBL" id="PWD82550.1"/>
    </source>
</evidence>
<evidence type="ECO:0000256" key="3">
    <source>
        <dbReference type="ARBA" id="ARBA00022692"/>
    </source>
</evidence>
<feature type="transmembrane region" description="Helical" evidence="7">
    <location>
        <begin position="434"/>
        <end position="450"/>
    </location>
</feature>
<organism evidence="9 10">
    <name type="scientific">Ignatzschineria indica</name>
    <dbReference type="NCBI Taxonomy" id="472583"/>
    <lineage>
        <taxon>Bacteria</taxon>
        <taxon>Pseudomonadati</taxon>
        <taxon>Pseudomonadota</taxon>
        <taxon>Gammaproteobacteria</taxon>
        <taxon>Cardiobacteriales</taxon>
        <taxon>Ignatzschineriaceae</taxon>
        <taxon>Ignatzschineria</taxon>
    </lineage>
</organism>
<evidence type="ECO:0000259" key="8">
    <source>
        <dbReference type="PROSITE" id="PS51202"/>
    </source>
</evidence>
<keyword evidence="2" id="KW-0813">Transport</keyword>
<dbReference type="PANTHER" id="PTHR43652">
    <property type="entry name" value="BASIC AMINO ACID ANTIPORTER YFCC-RELATED"/>
    <property type="match status" value="1"/>
</dbReference>
<feature type="transmembrane region" description="Helical" evidence="7">
    <location>
        <begin position="579"/>
        <end position="601"/>
    </location>
</feature>
<evidence type="ECO:0000313" key="10">
    <source>
        <dbReference type="Proteomes" id="UP000244948"/>
    </source>
</evidence>
<name>A0A2U2AIQ5_9GAMM</name>
<feature type="transmembrane region" description="Helical" evidence="7">
    <location>
        <begin position="498"/>
        <end position="530"/>
    </location>
</feature>
<dbReference type="PANTHER" id="PTHR43652:SF2">
    <property type="entry name" value="BASIC AMINO ACID ANTIPORTER YFCC-RELATED"/>
    <property type="match status" value="1"/>
</dbReference>
<feature type="transmembrane region" description="Helical" evidence="7">
    <location>
        <begin position="40"/>
        <end position="61"/>
    </location>
</feature>
<dbReference type="PROSITE" id="PS51202">
    <property type="entry name" value="RCK_C"/>
    <property type="match status" value="2"/>
</dbReference>
<evidence type="ECO:0000256" key="6">
    <source>
        <dbReference type="ARBA" id="ARBA00023136"/>
    </source>
</evidence>
<dbReference type="PROSITE" id="PS01271">
    <property type="entry name" value="NA_SULFATE"/>
    <property type="match status" value="1"/>
</dbReference>
<dbReference type="PRINTS" id="PR00173">
    <property type="entry name" value="EDTRNSPORT"/>
</dbReference>
<comment type="caution">
    <text evidence="9">The sequence shown here is derived from an EMBL/GenBank/DDBJ whole genome shotgun (WGS) entry which is preliminary data.</text>
</comment>
<dbReference type="GO" id="GO:0008324">
    <property type="term" value="F:monoatomic cation transmembrane transporter activity"/>
    <property type="evidence" value="ECO:0007669"/>
    <property type="project" value="InterPro"/>
</dbReference>
<feature type="domain" description="RCK C-terminal" evidence="8">
    <location>
        <begin position="311"/>
        <end position="395"/>
    </location>
</feature>
<feature type="transmembrane region" description="Helical" evidence="7">
    <location>
        <begin position="12"/>
        <end position="34"/>
    </location>
</feature>
<evidence type="ECO:0000256" key="1">
    <source>
        <dbReference type="ARBA" id="ARBA00004141"/>
    </source>
</evidence>
<feature type="transmembrane region" description="Helical" evidence="7">
    <location>
        <begin position="191"/>
        <end position="214"/>
    </location>
</feature>
<evidence type="ECO:0000256" key="5">
    <source>
        <dbReference type="ARBA" id="ARBA00022989"/>
    </source>
</evidence>
<protein>
    <recommendedName>
        <fullName evidence="8">RCK C-terminal domain-containing protein</fullName>
    </recommendedName>
</protein>
<keyword evidence="10" id="KW-1185">Reference proteome</keyword>
<evidence type="ECO:0000256" key="7">
    <source>
        <dbReference type="SAM" id="Phobius"/>
    </source>
</evidence>
<feature type="transmembrane region" description="Helical" evidence="7">
    <location>
        <begin position="68"/>
        <end position="91"/>
    </location>
</feature>
<dbReference type="InterPro" id="IPR036721">
    <property type="entry name" value="RCK_C_sf"/>
</dbReference>
<comment type="subcellular location">
    <subcellularLocation>
        <location evidence="1">Membrane</location>
        <topology evidence="1">Multi-pass membrane protein</topology>
    </subcellularLocation>
</comment>
<dbReference type="InterPro" id="IPR006037">
    <property type="entry name" value="RCK_C"/>
</dbReference>
<dbReference type="SUPFAM" id="SSF116726">
    <property type="entry name" value="TrkA C-terminal domain-like"/>
    <property type="match status" value="2"/>
</dbReference>
<proteinExistence type="predicted"/>
<keyword evidence="3 7" id="KW-0812">Transmembrane</keyword>
<dbReference type="RefSeq" id="WP_109236518.1">
    <property type="nucleotide sequence ID" value="NZ_BMXZ01000003.1"/>
</dbReference>
<dbReference type="InterPro" id="IPR004680">
    <property type="entry name" value="Cit_transptr-like_dom"/>
</dbReference>
<keyword evidence="6 7" id="KW-0472">Membrane</keyword>
<sequence>MLTIFSDPLISGITNTQLYALLILFCSFIAFMLGKWRFDVVALGALLAMVLVGVVPLNNAFSGFSHRAVITVASVLVLSNALGNTGVTYHLSQHLSRFSDRPVLLVLTLTGLVAFFSAFMNDVGALALIMPVALQVSQRYNIPTSKLLMPMAFASLLGGTATLIGTPPNMIIAQYRETVDPAAGAFAMFDFLPVGIVVVIVGLLYISFIGWRLIPIRDTENNSRLFETDDYLLEAKILPNNKFIGKTIAELEKVTEDHVNVVTLLRGARRLLSPSKEEILRENDVLLIEGQPEDLKQLELLSGVNIRFTKEGKEGDGIDSLQTLEVVVNPGARIAGHMISELYLRERYKINILGISRQSESIRQRFSRLTLKPGDILLIQGDKKELPETMNYLGCLPLAERNIRLKPSSKLLPTVGIFIVSILLVAFQILPPHIAFPLAIFLLIIFRLVSLREVYQSIDGPLIVLLGCFITVGAALDSSGATNIIVSSIVPLLEGLPAMLVLSIIMLVTMLITDVINSSATAVIMAPIAVGVANMMGHNIDPYLMIIAIACSCAFNTPIGHHSNTLVMGPGGYQFGDYWRMGLLLDLLLILTAVPAVIYFWPL</sequence>
<feature type="transmembrane region" description="Helical" evidence="7">
    <location>
        <begin position="462"/>
        <end position="486"/>
    </location>
</feature>
<dbReference type="AlphaFoldDB" id="A0A2U2AIQ5"/>
<feature type="transmembrane region" description="Helical" evidence="7">
    <location>
        <begin position="151"/>
        <end position="171"/>
    </location>
</feature>
<dbReference type="EMBL" id="QEWR01000004">
    <property type="protein sequence ID" value="PWD82550.1"/>
    <property type="molecule type" value="Genomic_DNA"/>
</dbReference>
<evidence type="ECO:0000256" key="2">
    <source>
        <dbReference type="ARBA" id="ARBA00022448"/>
    </source>
</evidence>
<accession>A0A2U2AIQ5</accession>
<evidence type="ECO:0000256" key="4">
    <source>
        <dbReference type="ARBA" id="ARBA00022737"/>
    </source>
</evidence>
<dbReference type="InterPro" id="IPR051679">
    <property type="entry name" value="DASS-Related_Transporters"/>
</dbReference>
<dbReference type="GO" id="GO:0005886">
    <property type="term" value="C:plasma membrane"/>
    <property type="evidence" value="ECO:0007669"/>
    <property type="project" value="TreeGrafter"/>
</dbReference>
<feature type="transmembrane region" description="Helical" evidence="7">
    <location>
        <begin position="103"/>
        <end position="130"/>
    </location>
</feature>